<proteinExistence type="predicted"/>
<dbReference type="Proteomes" id="UP000316759">
    <property type="component" value="Unassembled WGS sequence"/>
</dbReference>
<reference evidence="1 2" key="1">
    <citation type="submission" date="2019-04" db="EMBL/GenBank/DDBJ databases">
        <title>Annotation for the trematode Fasciola gigantica.</title>
        <authorList>
            <person name="Choi Y.-J."/>
        </authorList>
    </citation>
    <scope>NUCLEOTIDE SEQUENCE [LARGE SCALE GENOMIC DNA]</scope>
    <source>
        <strain evidence="1">Uganda_cow_1</strain>
    </source>
</reference>
<name>A0A504YNL3_FASGI</name>
<comment type="caution">
    <text evidence="1">The sequence shown here is derived from an EMBL/GenBank/DDBJ whole genome shotgun (WGS) entry which is preliminary data.</text>
</comment>
<accession>A0A504YNL3</accession>
<dbReference type="EMBL" id="SUNJ01007205">
    <property type="protein sequence ID" value="TPP62185.1"/>
    <property type="molecule type" value="Genomic_DNA"/>
</dbReference>
<evidence type="ECO:0000313" key="2">
    <source>
        <dbReference type="Proteomes" id="UP000316759"/>
    </source>
</evidence>
<protein>
    <submittedName>
        <fullName evidence="1">Uncharacterized protein</fullName>
    </submittedName>
</protein>
<gene>
    <name evidence="1" type="ORF">FGIG_06482</name>
</gene>
<evidence type="ECO:0000313" key="1">
    <source>
        <dbReference type="EMBL" id="TPP62185.1"/>
    </source>
</evidence>
<keyword evidence="2" id="KW-1185">Reference proteome</keyword>
<organism evidence="1 2">
    <name type="scientific">Fasciola gigantica</name>
    <name type="common">Giant liver fluke</name>
    <dbReference type="NCBI Taxonomy" id="46835"/>
    <lineage>
        <taxon>Eukaryota</taxon>
        <taxon>Metazoa</taxon>
        <taxon>Spiralia</taxon>
        <taxon>Lophotrochozoa</taxon>
        <taxon>Platyhelminthes</taxon>
        <taxon>Trematoda</taxon>
        <taxon>Digenea</taxon>
        <taxon>Plagiorchiida</taxon>
        <taxon>Echinostomata</taxon>
        <taxon>Echinostomatoidea</taxon>
        <taxon>Fasciolidae</taxon>
        <taxon>Fasciola</taxon>
    </lineage>
</organism>
<sequence length="141" mass="15488">MDDVDVCFDLKPKDTKKAFGAEWTKATNTSSFTIKGPAKAITGRAIFYYVSYLYNPFGFFATALLPTKLSSKELCRLNLGSGSASAHRHLKSDKHGSVQLLKSKVGDQVLIMDKAAPRGLRLKAVVKEVLTSKNARERGIH</sequence>
<dbReference type="AlphaFoldDB" id="A0A504YNL3"/>